<feature type="transmembrane region" description="Helical" evidence="1">
    <location>
        <begin position="26"/>
        <end position="44"/>
    </location>
</feature>
<gene>
    <name evidence="2" type="primary">yjdF</name>
    <name evidence="2" type="ORF">MSZNOR_2540</name>
</gene>
<keyword evidence="1" id="KW-0472">Membrane</keyword>
<evidence type="ECO:0000256" key="1">
    <source>
        <dbReference type="SAM" id="Phobius"/>
    </source>
</evidence>
<dbReference type="PIRSF" id="PIRSF020606">
    <property type="entry name" value="UCP020606"/>
    <property type="match status" value="1"/>
</dbReference>
<accession>A0ABM9I2P4</accession>
<dbReference type="InterPro" id="IPR014509">
    <property type="entry name" value="YjdF-like"/>
</dbReference>
<protein>
    <submittedName>
        <fullName evidence="2">Inner membrane protein YjdF</fullName>
    </submittedName>
</protein>
<proteinExistence type="predicted"/>
<keyword evidence="1" id="KW-0812">Transmembrane</keyword>
<dbReference type="RefSeq" id="WP_051331964.1">
    <property type="nucleotide sequence ID" value="NZ_OX458333.1"/>
</dbReference>
<keyword evidence="1" id="KW-1133">Transmembrane helix</keyword>
<feature type="transmembrane region" description="Helical" evidence="1">
    <location>
        <begin position="95"/>
        <end position="112"/>
    </location>
</feature>
<dbReference type="InterPro" id="IPR058534">
    <property type="entry name" value="YjdF"/>
</dbReference>
<sequence>MFKIFISTFAVILAWSAVQPHDTVVWFLDAIPALAAFAAVLATHRQFPLTPLAYGLILALCALILVGAHYSFEKVPFFEWIKPLFGLQRNNFDKLAHFFQGFTPAILFREILIRFEVFRDRRWLVVIVPALCLALSAAYELVEWTVAVVLKDHAESFLATQGDPWDAQSDMAFALTGAVMSLALLSRQHDEQIERLGEQGRLDLSRLLRRRAGG</sequence>
<reference evidence="2 3" key="1">
    <citation type="submission" date="2023-03" db="EMBL/GenBank/DDBJ databases">
        <authorList>
            <person name="Pearce D."/>
        </authorList>
    </citation>
    <scope>NUCLEOTIDE SEQUENCE [LARGE SCALE GENOMIC DNA]</scope>
    <source>
        <strain evidence="2">Msz</strain>
    </source>
</reference>
<dbReference type="Proteomes" id="UP001162030">
    <property type="component" value="Chromosome"/>
</dbReference>
<evidence type="ECO:0000313" key="3">
    <source>
        <dbReference type="Proteomes" id="UP001162030"/>
    </source>
</evidence>
<name>A0ABM9I2P4_9GAMM</name>
<feature type="transmembrane region" description="Helical" evidence="1">
    <location>
        <begin position="51"/>
        <end position="72"/>
    </location>
</feature>
<evidence type="ECO:0000313" key="2">
    <source>
        <dbReference type="EMBL" id="CAI8852675.1"/>
    </source>
</evidence>
<dbReference type="Pfam" id="PF09997">
    <property type="entry name" value="DUF2238"/>
    <property type="match status" value="1"/>
</dbReference>
<keyword evidence="3" id="KW-1185">Reference proteome</keyword>
<feature type="transmembrane region" description="Helical" evidence="1">
    <location>
        <begin position="124"/>
        <end position="147"/>
    </location>
</feature>
<organism evidence="2 3">
    <name type="scientific">Methylocaldum szegediense</name>
    <dbReference type="NCBI Taxonomy" id="73780"/>
    <lineage>
        <taxon>Bacteria</taxon>
        <taxon>Pseudomonadati</taxon>
        <taxon>Pseudomonadota</taxon>
        <taxon>Gammaproteobacteria</taxon>
        <taxon>Methylococcales</taxon>
        <taxon>Methylococcaceae</taxon>
        <taxon>Methylocaldum</taxon>
    </lineage>
</organism>
<dbReference type="EMBL" id="OX458333">
    <property type="protein sequence ID" value="CAI8852675.1"/>
    <property type="molecule type" value="Genomic_DNA"/>
</dbReference>
<feature type="transmembrane region" description="Helical" evidence="1">
    <location>
        <begin position="167"/>
        <end position="185"/>
    </location>
</feature>